<feature type="region of interest" description="Disordered" evidence="1">
    <location>
        <begin position="77"/>
        <end position="107"/>
    </location>
</feature>
<dbReference type="Proteomes" id="UP001418222">
    <property type="component" value="Unassembled WGS sequence"/>
</dbReference>
<accession>A0AAP0BLE2</accession>
<dbReference type="PANTHER" id="PTHR34570:SF12">
    <property type="entry name" value="EXPRESSED PROTEIN"/>
    <property type="match status" value="1"/>
</dbReference>
<organism evidence="2 3">
    <name type="scientific">Platanthera zijinensis</name>
    <dbReference type="NCBI Taxonomy" id="2320716"/>
    <lineage>
        <taxon>Eukaryota</taxon>
        <taxon>Viridiplantae</taxon>
        <taxon>Streptophyta</taxon>
        <taxon>Embryophyta</taxon>
        <taxon>Tracheophyta</taxon>
        <taxon>Spermatophyta</taxon>
        <taxon>Magnoliopsida</taxon>
        <taxon>Liliopsida</taxon>
        <taxon>Asparagales</taxon>
        <taxon>Orchidaceae</taxon>
        <taxon>Orchidoideae</taxon>
        <taxon>Orchideae</taxon>
        <taxon>Orchidinae</taxon>
        <taxon>Platanthera</taxon>
    </lineage>
</organism>
<evidence type="ECO:0000313" key="2">
    <source>
        <dbReference type="EMBL" id="KAK8943011.1"/>
    </source>
</evidence>
<reference evidence="2 3" key="1">
    <citation type="journal article" date="2022" name="Nat. Plants">
        <title>Genomes of leafy and leafless Platanthera orchids illuminate the evolution of mycoheterotrophy.</title>
        <authorList>
            <person name="Li M.H."/>
            <person name="Liu K.W."/>
            <person name="Li Z."/>
            <person name="Lu H.C."/>
            <person name="Ye Q.L."/>
            <person name="Zhang D."/>
            <person name="Wang J.Y."/>
            <person name="Li Y.F."/>
            <person name="Zhong Z.M."/>
            <person name="Liu X."/>
            <person name="Yu X."/>
            <person name="Liu D.K."/>
            <person name="Tu X.D."/>
            <person name="Liu B."/>
            <person name="Hao Y."/>
            <person name="Liao X.Y."/>
            <person name="Jiang Y.T."/>
            <person name="Sun W.H."/>
            <person name="Chen J."/>
            <person name="Chen Y.Q."/>
            <person name="Ai Y."/>
            <person name="Zhai J.W."/>
            <person name="Wu S.S."/>
            <person name="Zhou Z."/>
            <person name="Hsiao Y.Y."/>
            <person name="Wu W.L."/>
            <person name="Chen Y.Y."/>
            <person name="Lin Y.F."/>
            <person name="Hsu J.L."/>
            <person name="Li C.Y."/>
            <person name="Wang Z.W."/>
            <person name="Zhao X."/>
            <person name="Zhong W.Y."/>
            <person name="Ma X.K."/>
            <person name="Ma L."/>
            <person name="Huang J."/>
            <person name="Chen G.Z."/>
            <person name="Huang M.Z."/>
            <person name="Huang L."/>
            <person name="Peng D.H."/>
            <person name="Luo Y.B."/>
            <person name="Zou S.Q."/>
            <person name="Chen S.P."/>
            <person name="Lan S."/>
            <person name="Tsai W.C."/>
            <person name="Van de Peer Y."/>
            <person name="Liu Z.J."/>
        </authorList>
    </citation>
    <scope>NUCLEOTIDE SEQUENCE [LARGE SCALE GENOMIC DNA]</scope>
    <source>
        <strain evidence="2">Lor287</strain>
    </source>
</reference>
<name>A0AAP0BLE2_9ASPA</name>
<evidence type="ECO:0000313" key="3">
    <source>
        <dbReference type="Proteomes" id="UP001418222"/>
    </source>
</evidence>
<proteinExistence type="predicted"/>
<dbReference type="AlphaFoldDB" id="A0AAP0BLE2"/>
<protein>
    <submittedName>
        <fullName evidence="2">Uncharacterized protein</fullName>
    </submittedName>
</protein>
<feature type="compositionally biased region" description="Low complexity" evidence="1">
    <location>
        <begin position="86"/>
        <end position="97"/>
    </location>
</feature>
<dbReference type="PANTHER" id="PTHR34570">
    <property type="entry name" value="OS03G0593100 PROTEIN"/>
    <property type="match status" value="1"/>
</dbReference>
<comment type="caution">
    <text evidence="2">The sequence shown here is derived from an EMBL/GenBank/DDBJ whole genome shotgun (WGS) entry which is preliminary data.</text>
</comment>
<evidence type="ECO:0000256" key="1">
    <source>
        <dbReference type="SAM" id="MobiDB-lite"/>
    </source>
</evidence>
<keyword evidence="3" id="KW-1185">Reference proteome</keyword>
<sequence length="119" mass="13690">MGMQDGTAAEPATLLHSSIFLLRERFRELQRMREMRERRELMRRLFSQAKYPASASTSFFFHDPQLRRSPRFRVDVEGSEFRRSGGESSISSLNLSGDETKTTTANSCIETEIDTSLHL</sequence>
<gene>
    <name evidence="2" type="ORF">KSP39_PZI009229</name>
</gene>
<dbReference type="EMBL" id="JBBWWQ010000007">
    <property type="protein sequence ID" value="KAK8943011.1"/>
    <property type="molecule type" value="Genomic_DNA"/>
</dbReference>